<dbReference type="RefSeq" id="WP_185037667.1">
    <property type="nucleotide sequence ID" value="NZ_BAABFG010000005.1"/>
</dbReference>
<evidence type="ECO:0000313" key="1">
    <source>
        <dbReference type="EMBL" id="MBB4737226.1"/>
    </source>
</evidence>
<evidence type="ECO:0000313" key="2">
    <source>
        <dbReference type="Proteomes" id="UP000546162"/>
    </source>
</evidence>
<organism evidence="1 2">
    <name type="scientific">Actinoplanes octamycinicus</name>
    <dbReference type="NCBI Taxonomy" id="135948"/>
    <lineage>
        <taxon>Bacteria</taxon>
        <taxon>Bacillati</taxon>
        <taxon>Actinomycetota</taxon>
        <taxon>Actinomycetes</taxon>
        <taxon>Micromonosporales</taxon>
        <taxon>Micromonosporaceae</taxon>
        <taxon>Actinoplanes</taxon>
    </lineage>
</organism>
<dbReference type="Proteomes" id="UP000546162">
    <property type="component" value="Unassembled WGS sequence"/>
</dbReference>
<reference evidence="1 2" key="1">
    <citation type="submission" date="2020-08" db="EMBL/GenBank/DDBJ databases">
        <title>Sequencing the genomes of 1000 actinobacteria strains.</title>
        <authorList>
            <person name="Klenk H.-P."/>
        </authorList>
    </citation>
    <scope>NUCLEOTIDE SEQUENCE [LARGE SCALE GENOMIC DNA]</scope>
    <source>
        <strain evidence="1 2">DSM 45809</strain>
    </source>
</reference>
<comment type="caution">
    <text evidence="1">The sequence shown here is derived from an EMBL/GenBank/DDBJ whole genome shotgun (WGS) entry which is preliminary data.</text>
</comment>
<name>A0A7W7GS03_9ACTN</name>
<protein>
    <recommendedName>
        <fullName evidence="3">SnoaL-like domain-containing protein</fullName>
    </recommendedName>
</protein>
<dbReference type="EMBL" id="JACHNB010000001">
    <property type="protein sequence ID" value="MBB4737226.1"/>
    <property type="molecule type" value="Genomic_DNA"/>
</dbReference>
<gene>
    <name evidence="1" type="ORF">BJY16_000685</name>
</gene>
<evidence type="ECO:0008006" key="3">
    <source>
        <dbReference type="Google" id="ProtNLM"/>
    </source>
</evidence>
<dbReference type="AlphaFoldDB" id="A0A7W7GS03"/>
<keyword evidence="2" id="KW-1185">Reference proteome</keyword>
<proteinExistence type="predicted"/>
<accession>A0A7W7GS03</accession>
<sequence>MDRIEQFFQTFTTLPAESFAESFLVADAAGARPVSRADFLRALPRRAAMFAALGVGPAELVSLTTERLDDHYALARTAWSAPRLAGGDPVPMSSSYLLHDDGTRLEIVLYLNHESPLPLRG</sequence>